<dbReference type="InterPro" id="IPR013785">
    <property type="entry name" value="Aldolase_TIM"/>
</dbReference>
<dbReference type="eggNOG" id="COG0516">
    <property type="taxonomic scope" value="Bacteria"/>
</dbReference>
<dbReference type="STRING" id="211114.SAMN04489726_1098"/>
<evidence type="ECO:0000256" key="14">
    <source>
        <dbReference type="PIRSR" id="PIRSR000130-4"/>
    </source>
</evidence>
<feature type="active site" description="Proton acceptor" evidence="12">
    <location>
        <position position="427"/>
    </location>
</feature>
<dbReference type="FunFam" id="3.20.20.70:FF:000424">
    <property type="entry name" value="Inosine-5'-monophosphate dehydrogenase 2"/>
    <property type="match status" value="1"/>
</dbReference>
<dbReference type="SUPFAM" id="SSF51412">
    <property type="entry name" value="Inosine monophosphate dehydrogenase (IMPDH)"/>
    <property type="match status" value="1"/>
</dbReference>
<dbReference type="eggNOG" id="COG0517">
    <property type="taxonomic scope" value="Bacteria"/>
</dbReference>
<dbReference type="GO" id="GO:0006183">
    <property type="term" value="P:GTP biosynthetic process"/>
    <property type="evidence" value="ECO:0007669"/>
    <property type="project" value="TreeGrafter"/>
</dbReference>
<dbReference type="InterPro" id="IPR015875">
    <property type="entry name" value="IMP_DH/GMP_Rdtase_CS"/>
</dbReference>
<evidence type="ECO:0000256" key="3">
    <source>
        <dbReference type="ARBA" id="ARBA00022723"/>
    </source>
</evidence>
<dbReference type="GO" id="GO:0003938">
    <property type="term" value="F:IMP dehydrogenase activity"/>
    <property type="evidence" value="ECO:0007669"/>
    <property type="project" value="UniProtKB-EC"/>
</dbReference>
<comment type="similarity">
    <text evidence="2">Belongs to the IMPDH/GMPR family.</text>
</comment>
<dbReference type="InterPro" id="IPR001093">
    <property type="entry name" value="IMP_DH_GMPRt"/>
</dbReference>
<evidence type="ECO:0000256" key="1">
    <source>
        <dbReference type="ARBA" id="ARBA00001958"/>
    </source>
</evidence>
<dbReference type="SMART" id="SM01240">
    <property type="entry name" value="IMPDH"/>
    <property type="match status" value="1"/>
</dbReference>
<evidence type="ECO:0000259" key="16">
    <source>
        <dbReference type="PROSITE" id="PS51371"/>
    </source>
</evidence>
<feature type="binding site" description="in other chain" evidence="14">
    <location>
        <position position="328"/>
    </location>
    <ligand>
        <name>K(+)</name>
        <dbReference type="ChEBI" id="CHEBI:29103"/>
        <note>ligand shared between two tetrameric partners</note>
    </ligand>
</feature>
<gene>
    <name evidence="17" type="ORF">SAMN04489726_1098</name>
</gene>
<dbReference type="NCBIfam" id="NF005493">
    <property type="entry name" value="PRK07107.1"/>
    <property type="match status" value="1"/>
</dbReference>
<dbReference type="InterPro" id="IPR000644">
    <property type="entry name" value="CBS_dom"/>
</dbReference>
<evidence type="ECO:0000256" key="12">
    <source>
        <dbReference type="PIRSR" id="PIRSR000130-1"/>
    </source>
</evidence>
<dbReference type="Gene3D" id="3.20.20.70">
    <property type="entry name" value="Aldolase class I"/>
    <property type="match status" value="1"/>
</dbReference>
<sequence length="507" mass="54877">MGIRRITGRVVAQLVDGVSRTFNEFLLLPNRTSRECTPGSVDLRTPLVRHAVGEPSEIELRTPFTSAIMQAVSSPELAIALAREGGLGFLHHNRPVEDQVSEVRAVKNFKAGFVISDTNVRPTDTLGHLRELMQETGHSTAAVTEDGTASGKFLGLVTSRDFHPQRHDPAALVSSRMLPLEKIAYSRADVGLSEANTRLWEERLDCLPTVDESGFLRHLVFRSDYTDNKRFPLQLVDAGKRLRVGAGVNTHDYRDRVPALVEAGADALCFDSSDGFSDWQAEALTWAKKHYPDVAIGGGNVVDGQAFTFLADAGADFVKVGVGGGSICITRDQKGIGRGQASAVLDVAAARDAYRDQTGQYVPICSDGGLVHDYHVALALAMGADFVMMGRYFARFDQAPGAKLPTRDGFVKEYWGEGSSRARNWQRYGQGSRGLLFEEGVDGFVPYAGDLHEGLATTIAKLKATMVSCGAIDLGAFQATARLTLVSDQSFQESHATVQVRETSGLG</sequence>
<dbReference type="GO" id="GO:0006177">
    <property type="term" value="P:GMP biosynthetic process"/>
    <property type="evidence" value="ECO:0007669"/>
    <property type="project" value="UniProtKB-KW"/>
</dbReference>
<evidence type="ECO:0000256" key="9">
    <source>
        <dbReference type="ARBA" id="ARBA00023027"/>
    </source>
</evidence>
<dbReference type="SUPFAM" id="SSF54631">
    <property type="entry name" value="CBS-domain pair"/>
    <property type="match status" value="1"/>
</dbReference>
<dbReference type="RefSeq" id="WP_211256754.1">
    <property type="nucleotide sequence ID" value="NZ_JOEF01000062.1"/>
</dbReference>
<evidence type="ECO:0000256" key="11">
    <source>
        <dbReference type="ARBA" id="ARBA00048028"/>
    </source>
</evidence>
<reference evidence="17 18" key="1">
    <citation type="submission" date="2016-10" db="EMBL/GenBank/DDBJ databases">
        <authorList>
            <person name="de Groot N.N."/>
        </authorList>
    </citation>
    <scope>NUCLEOTIDE SEQUENCE [LARGE SCALE GENOMIC DNA]</scope>
    <source>
        <strain evidence="17 18">DSM 44149</strain>
    </source>
</reference>
<dbReference type="PROSITE" id="PS00487">
    <property type="entry name" value="IMP_DH_GMP_RED"/>
    <property type="match status" value="1"/>
</dbReference>
<feature type="domain" description="CBS" evidence="16">
    <location>
        <begin position="113"/>
        <end position="172"/>
    </location>
</feature>
<dbReference type="Pfam" id="PF00478">
    <property type="entry name" value="IMPDH"/>
    <property type="match status" value="1"/>
</dbReference>
<dbReference type="CDD" id="cd04601">
    <property type="entry name" value="CBS_pair_IMPDH"/>
    <property type="match status" value="1"/>
</dbReference>
<dbReference type="AlphaFoldDB" id="A0A1G9SDZ6"/>
<keyword evidence="10 15" id="KW-0129">CBS domain</keyword>
<comment type="catalytic activity">
    <reaction evidence="11">
        <text>IMP + NAD(+) + H2O = XMP + NADH + H(+)</text>
        <dbReference type="Rhea" id="RHEA:11708"/>
        <dbReference type="ChEBI" id="CHEBI:15377"/>
        <dbReference type="ChEBI" id="CHEBI:15378"/>
        <dbReference type="ChEBI" id="CHEBI:57464"/>
        <dbReference type="ChEBI" id="CHEBI:57540"/>
        <dbReference type="ChEBI" id="CHEBI:57945"/>
        <dbReference type="ChEBI" id="CHEBI:58053"/>
        <dbReference type="EC" id="1.1.1.205"/>
    </reaction>
</comment>
<dbReference type="PROSITE" id="PS51371">
    <property type="entry name" value="CBS"/>
    <property type="match status" value="1"/>
</dbReference>
<evidence type="ECO:0000256" key="4">
    <source>
        <dbReference type="ARBA" id="ARBA00022726"/>
    </source>
</evidence>
<dbReference type="EMBL" id="LT629701">
    <property type="protein sequence ID" value="SDM33612.1"/>
    <property type="molecule type" value="Genomic_DNA"/>
</dbReference>
<accession>A0A1G9SDZ6</accession>
<keyword evidence="5" id="KW-0332">GMP biosynthesis</keyword>
<dbReference type="PANTHER" id="PTHR11911:SF111">
    <property type="entry name" value="INOSINE-5'-MONOPHOSPHATE DEHYDROGENASE"/>
    <property type="match status" value="1"/>
</dbReference>
<proteinExistence type="inferred from homology"/>
<evidence type="ECO:0000313" key="17">
    <source>
        <dbReference type="EMBL" id="SDM33612.1"/>
    </source>
</evidence>
<dbReference type="Proteomes" id="UP000183376">
    <property type="component" value="Chromosome I"/>
</dbReference>
<feature type="active site" description="Thioimidate intermediate" evidence="12">
    <location>
        <position position="328"/>
    </location>
</feature>
<evidence type="ECO:0000313" key="18">
    <source>
        <dbReference type="Proteomes" id="UP000183376"/>
    </source>
</evidence>
<feature type="binding site" description="in other chain" evidence="14">
    <location>
        <position position="323"/>
    </location>
    <ligand>
        <name>K(+)</name>
        <dbReference type="ChEBI" id="CHEBI:29103"/>
        <note>ligand shared between two tetrameric partners</note>
    </ligand>
</feature>
<keyword evidence="18" id="KW-1185">Reference proteome</keyword>
<evidence type="ECO:0000256" key="6">
    <source>
        <dbReference type="ARBA" id="ARBA00022755"/>
    </source>
</evidence>
<keyword evidence="8" id="KW-0560">Oxidoreductase</keyword>
<dbReference type="GO" id="GO:0006166">
    <property type="term" value="P:purine ribonucleoside salvage"/>
    <property type="evidence" value="ECO:0007669"/>
    <property type="project" value="UniProtKB-KW"/>
</dbReference>
<dbReference type="InterPro" id="IPR005990">
    <property type="entry name" value="IMP_DH"/>
</dbReference>
<evidence type="ECO:0000256" key="13">
    <source>
        <dbReference type="PIRSR" id="PIRSR000130-3"/>
    </source>
</evidence>
<evidence type="ECO:0000256" key="8">
    <source>
        <dbReference type="ARBA" id="ARBA00023002"/>
    </source>
</evidence>
<dbReference type="CDD" id="cd00381">
    <property type="entry name" value="IMPDH"/>
    <property type="match status" value="1"/>
</dbReference>
<keyword evidence="7 14" id="KW-0630">Potassium</keyword>
<dbReference type="PIRSF" id="PIRSF000130">
    <property type="entry name" value="IMPDH"/>
    <property type="match status" value="1"/>
</dbReference>
<protein>
    <submittedName>
        <fullName evidence="17">IMP dehydrogenase</fullName>
    </submittedName>
</protein>
<evidence type="ECO:0000256" key="2">
    <source>
        <dbReference type="ARBA" id="ARBA00005502"/>
    </source>
</evidence>
<feature type="binding site" evidence="13">
    <location>
        <begin position="321"/>
        <end position="323"/>
    </location>
    <ligand>
        <name>NAD(+)</name>
        <dbReference type="ChEBI" id="CHEBI:57540"/>
    </ligand>
</feature>
<keyword evidence="9 13" id="KW-0520">NAD</keyword>
<dbReference type="GO" id="GO:0046872">
    <property type="term" value="F:metal ion binding"/>
    <property type="evidence" value="ECO:0007669"/>
    <property type="project" value="UniProtKB-KW"/>
</dbReference>
<organism evidence="17 18">
    <name type="scientific">Allokutzneria albata</name>
    <name type="common">Kibdelosporangium albatum</name>
    <dbReference type="NCBI Taxonomy" id="211114"/>
    <lineage>
        <taxon>Bacteria</taxon>
        <taxon>Bacillati</taxon>
        <taxon>Actinomycetota</taxon>
        <taxon>Actinomycetes</taxon>
        <taxon>Pseudonocardiales</taxon>
        <taxon>Pseudonocardiaceae</taxon>
        <taxon>Allokutzneria</taxon>
    </lineage>
</organism>
<keyword evidence="4" id="KW-0660">Purine salvage</keyword>
<evidence type="ECO:0000256" key="10">
    <source>
        <dbReference type="ARBA" id="ARBA00023122"/>
    </source>
</evidence>
<dbReference type="PANTHER" id="PTHR11911">
    <property type="entry name" value="INOSINE-5-MONOPHOSPHATE DEHYDROGENASE RELATED"/>
    <property type="match status" value="1"/>
</dbReference>
<dbReference type="InterPro" id="IPR046342">
    <property type="entry name" value="CBS_dom_sf"/>
</dbReference>
<keyword evidence="3" id="KW-0479">Metal-binding</keyword>
<comment type="cofactor">
    <cofactor evidence="1">
        <name>K(+)</name>
        <dbReference type="ChEBI" id="CHEBI:29103"/>
    </cofactor>
</comment>
<feature type="binding site" evidence="13">
    <location>
        <begin position="271"/>
        <end position="273"/>
    </location>
    <ligand>
        <name>NAD(+)</name>
        <dbReference type="ChEBI" id="CHEBI:57540"/>
    </ligand>
</feature>
<feature type="binding site" description="in other chain" evidence="14">
    <location>
        <position position="325"/>
    </location>
    <ligand>
        <name>K(+)</name>
        <dbReference type="ChEBI" id="CHEBI:29103"/>
        <note>ligand shared between two tetrameric partners</note>
    </ligand>
</feature>
<evidence type="ECO:0000256" key="7">
    <source>
        <dbReference type="ARBA" id="ARBA00022958"/>
    </source>
</evidence>
<evidence type="ECO:0000256" key="15">
    <source>
        <dbReference type="PROSITE-ProRule" id="PRU00703"/>
    </source>
</evidence>
<keyword evidence="6" id="KW-0658">Purine biosynthesis</keyword>
<evidence type="ECO:0000256" key="5">
    <source>
        <dbReference type="ARBA" id="ARBA00022749"/>
    </source>
</evidence>
<name>A0A1G9SDZ6_ALLAB</name>